<reference evidence="2" key="1">
    <citation type="submission" date="2022-09" db="EMBL/GenBank/DDBJ databases">
        <authorList>
            <person name="Zoaiter M."/>
        </authorList>
    </citation>
    <scope>NUCLEOTIDE SEQUENCE</scope>
    <source>
        <strain evidence="2">DSM 19848</strain>
    </source>
</reference>
<keyword evidence="2" id="KW-0378">Hydrolase</keyword>
<dbReference type="PANTHER" id="PTHR22946:SF0">
    <property type="entry name" value="DIENELACTONE HYDROLASE DOMAIN-CONTAINING PROTEIN"/>
    <property type="match status" value="1"/>
</dbReference>
<evidence type="ECO:0000313" key="3">
    <source>
        <dbReference type="Proteomes" id="UP001062738"/>
    </source>
</evidence>
<evidence type="ECO:0000259" key="1">
    <source>
        <dbReference type="Pfam" id="PF01738"/>
    </source>
</evidence>
<comment type="caution">
    <text evidence="2">The sequence shown here is derived from an EMBL/GenBank/DDBJ whole genome shotgun (WGS) entry which is preliminary data.</text>
</comment>
<dbReference type="PANTHER" id="PTHR22946">
    <property type="entry name" value="DIENELACTONE HYDROLASE DOMAIN-CONTAINING PROTEIN-RELATED"/>
    <property type="match status" value="1"/>
</dbReference>
<accession>A0ABT4DHU6</accession>
<name>A0ABT4DHU6_FUSSI</name>
<dbReference type="RefSeq" id="WP_265152151.1">
    <property type="nucleotide sequence ID" value="NZ_JAOXXL010000013.1"/>
</dbReference>
<dbReference type="InterPro" id="IPR029058">
    <property type="entry name" value="AB_hydrolase_fold"/>
</dbReference>
<proteinExistence type="predicted"/>
<feature type="domain" description="Dienelactone hydrolase" evidence="1">
    <location>
        <begin position="39"/>
        <end position="264"/>
    </location>
</feature>
<dbReference type="Gene3D" id="3.40.50.1820">
    <property type="entry name" value="alpha/beta hydrolase"/>
    <property type="match status" value="1"/>
</dbReference>
<dbReference type="Proteomes" id="UP001062738">
    <property type="component" value="Unassembled WGS sequence"/>
</dbReference>
<dbReference type="Pfam" id="PF01738">
    <property type="entry name" value="DLH"/>
    <property type="match status" value="1"/>
</dbReference>
<dbReference type="InterPro" id="IPR002925">
    <property type="entry name" value="Dienelactn_hydro"/>
</dbReference>
<dbReference type="InterPro" id="IPR050261">
    <property type="entry name" value="FrsA_esterase"/>
</dbReference>
<gene>
    <name evidence="2" type="ORF">OCK72_05815</name>
</gene>
<organism evidence="2 3">
    <name type="scientific">Fusobacterium simiae</name>
    <dbReference type="NCBI Taxonomy" id="855"/>
    <lineage>
        <taxon>Bacteria</taxon>
        <taxon>Fusobacteriati</taxon>
        <taxon>Fusobacteriota</taxon>
        <taxon>Fusobacteriia</taxon>
        <taxon>Fusobacteriales</taxon>
        <taxon>Fusobacteriaceae</taxon>
        <taxon>Fusobacterium</taxon>
    </lineage>
</organism>
<dbReference type="EMBL" id="JAOXXL010000013">
    <property type="protein sequence ID" value="MCY7008175.1"/>
    <property type="molecule type" value="Genomic_DNA"/>
</dbReference>
<protein>
    <submittedName>
        <fullName evidence="2">Alpha/beta fold hydrolase</fullName>
    </submittedName>
</protein>
<keyword evidence="3" id="KW-1185">Reference proteome</keyword>
<dbReference type="SUPFAM" id="SSF53474">
    <property type="entry name" value="alpha/beta-Hydrolases"/>
    <property type="match status" value="1"/>
</dbReference>
<dbReference type="GO" id="GO:0016787">
    <property type="term" value="F:hydrolase activity"/>
    <property type="evidence" value="ECO:0007669"/>
    <property type="project" value="UniProtKB-KW"/>
</dbReference>
<evidence type="ECO:0000313" key="2">
    <source>
        <dbReference type="EMBL" id="MCY7008175.1"/>
    </source>
</evidence>
<sequence>MKKIGIFILMFLISVLSFSETFTEKETRIKNGKTEIYGIRYIPDKKGKMPLVILSHELGGTHKNVERYAKALAEEGIVAYIFDFPGGSVDGRGSQSTGRKSTEMSVMTEVSDVEKIIEESKKWDYVDQNKIVLIGGSQGGVVSAFTASRNIDKVAGLVLMYPAFVMEDDIHNFAPTRDKIPQEFTMRGWIKVGAVYFKDAYDIDFMKEAAKYNKPVLILHGTLDPHVPVIKSEKLNASYPNSKLVLIEGAEHSFRDNDEHFNKAMAEINKYLKENKLDK</sequence>